<dbReference type="AlphaFoldDB" id="A0A8I1YIT6"/>
<reference evidence="8" key="1">
    <citation type="submission" date="2021-02" db="EMBL/GenBank/DDBJ databases">
        <title>Genomic Encyclopedia of Type Strains, Phase IV (KMG-V): Genome sequencing to study the core and pangenomes of soil and plant-associated prokaryotes.</title>
        <authorList>
            <person name="Whitman W."/>
        </authorList>
    </citation>
    <scope>NUCLEOTIDE SEQUENCE</scope>
    <source>
        <strain evidence="8">USDA 406</strain>
    </source>
</reference>
<dbReference type="InterPro" id="IPR000847">
    <property type="entry name" value="LysR_HTH_N"/>
</dbReference>
<evidence type="ECO:0000313" key="8">
    <source>
        <dbReference type="EMBL" id="MBP1299430.1"/>
    </source>
</evidence>
<comment type="similarity">
    <text evidence="2">Belongs to the LysR transcriptional regulatory family.</text>
</comment>
<accession>A0A8I1YIT6</accession>
<name>A0A8I1YIT6_BRAEL</name>
<dbReference type="RefSeq" id="WP_244980734.1">
    <property type="nucleotide sequence ID" value="NZ_JAFICZ010000001.1"/>
</dbReference>
<dbReference type="GO" id="GO:0006351">
    <property type="term" value="P:DNA-templated transcription"/>
    <property type="evidence" value="ECO:0007669"/>
    <property type="project" value="TreeGrafter"/>
</dbReference>
<dbReference type="InterPro" id="IPR058163">
    <property type="entry name" value="LysR-type_TF_proteobact-type"/>
</dbReference>
<sequence length="316" mass="34187">MSRNNPRPGRRSLSQGREDLAAASLRPAHLLALQAFDVAVRLGSFKEAAGVLNVSASAISHRIRNLEIHLGAALFHRAHRAVRPTHAGEKLAAATGRAFALLAQAESAVEAAGQRRLRLKVLPQFASAWLIPRLSSFLTRHSELDLAIETSNRNVDFDAETFDVGISFGPDKPEGVVAHRLMEVRTVPVGAPALARRLKLRTAADLGRGVLIHVTTFPAAWPLWFKHAGEPVPPATRAISVDSFVAALQAAERGAGVALALEPFIGESERRGAIRRLLPVGHVTGSYWLVHPPGAQRSRALQTFKKWLLAELAKPN</sequence>
<dbReference type="Pfam" id="PF00126">
    <property type="entry name" value="HTH_1"/>
    <property type="match status" value="1"/>
</dbReference>
<keyword evidence="3" id="KW-0805">Transcription regulation</keyword>
<proteinExistence type="inferred from homology"/>
<dbReference type="Gene3D" id="1.10.10.10">
    <property type="entry name" value="Winged helix-like DNA-binding domain superfamily/Winged helix DNA-binding domain"/>
    <property type="match status" value="1"/>
</dbReference>
<dbReference type="CDD" id="cd08432">
    <property type="entry name" value="PBP2_GcdR_TrpI_HvrB_AmpR_like"/>
    <property type="match status" value="1"/>
</dbReference>
<keyword evidence="6" id="KW-0804">Transcription</keyword>
<dbReference type="Gene3D" id="3.40.190.10">
    <property type="entry name" value="Periplasmic binding protein-like II"/>
    <property type="match status" value="2"/>
</dbReference>
<evidence type="ECO:0000259" key="7">
    <source>
        <dbReference type="PROSITE" id="PS50931"/>
    </source>
</evidence>
<dbReference type="SUPFAM" id="SSF53850">
    <property type="entry name" value="Periplasmic binding protein-like II"/>
    <property type="match status" value="1"/>
</dbReference>
<evidence type="ECO:0000313" key="9">
    <source>
        <dbReference type="Proteomes" id="UP000673383"/>
    </source>
</evidence>
<protein>
    <submittedName>
        <fullName evidence="8">LysR family glycine cleavage system transcriptional activator/LysR family transcriptional regulator of beta-lactamase</fullName>
    </submittedName>
</protein>
<evidence type="ECO:0000256" key="1">
    <source>
        <dbReference type="ARBA" id="ARBA00003502"/>
    </source>
</evidence>
<comment type="caution">
    <text evidence="8">The sequence shown here is derived from an EMBL/GenBank/DDBJ whole genome shotgun (WGS) entry which is preliminary data.</text>
</comment>
<dbReference type="PANTHER" id="PTHR30537:SF70">
    <property type="entry name" value="HTH-TYPE TRANSCRIPTIONAL ACTIVATOR AMPR"/>
    <property type="match status" value="1"/>
</dbReference>
<dbReference type="GO" id="GO:0043565">
    <property type="term" value="F:sequence-specific DNA binding"/>
    <property type="evidence" value="ECO:0007669"/>
    <property type="project" value="TreeGrafter"/>
</dbReference>
<dbReference type="InterPro" id="IPR036388">
    <property type="entry name" value="WH-like_DNA-bd_sf"/>
</dbReference>
<dbReference type="EMBL" id="JAFICZ010000001">
    <property type="protein sequence ID" value="MBP1299430.1"/>
    <property type="molecule type" value="Genomic_DNA"/>
</dbReference>
<keyword evidence="5" id="KW-0010">Activator</keyword>
<evidence type="ECO:0000256" key="5">
    <source>
        <dbReference type="ARBA" id="ARBA00023159"/>
    </source>
</evidence>
<feature type="domain" description="HTH lysR-type" evidence="7">
    <location>
        <begin position="33"/>
        <end position="85"/>
    </location>
</feature>
<evidence type="ECO:0000256" key="2">
    <source>
        <dbReference type="ARBA" id="ARBA00009437"/>
    </source>
</evidence>
<evidence type="ECO:0000256" key="6">
    <source>
        <dbReference type="ARBA" id="ARBA00023163"/>
    </source>
</evidence>
<dbReference type="Proteomes" id="UP000673383">
    <property type="component" value="Unassembled WGS sequence"/>
</dbReference>
<keyword evidence="4" id="KW-0238">DNA-binding</keyword>
<dbReference type="InterPro" id="IPR005119">
    <property type="entry name" value="LysR_subst-bd"/>
</dbReference>
<dbReference type="PROSITE" id="PS50931">
    <property type="entry name" value="HTH_LYSR"/>
    <property type="match status" value="1"/>
</dbReference>
<comment type="function">
    <text evidence="1">NodD regulates the expression of the nodABCFE genes which encode other nodulation proteins. NodD is also a negative regulator of its own expression. Binds flavonoids as inducers.</text>
</comment>
<dbReference type="InterPro" id="IPR036390">
    <property type="entry name" value="WH_DNA-bd_sf"/>
</dbReference>
<dbReference type="PANTHER" id="PTHR30537">
    <property type="entry name" value="HTH-TYPE TRANSCRIPTIONAL REGULATOR"/>
    <property type="match status" value="1"/>
</dbReference>
<organism evidence="8 9">
    <name type="scientific">Bradyrhizobium elkanii</name>
    <dbReference type="NCBI Taxonomy" id="29448"/>
    <lineage>
        <taxon>Bacteria</taxon>
        <taxon>Pseudomonadati</taxon>
        <taxon>Pseudomonadota</taxon>
        <taxon>Alphaproteobacteria</taxon>
        <taxon>Hyphomicrobiales</taxon>
        <taxon>Nitrobacteraceae</taxon>
        <taxon>Bradyrhizobium</taxon>
    </lineage>
</organism>
<dbReference type="Pfam" id="PF03466">
    <property type="entry name" value="LysR_substrate"/>
    <property type="match status" value="1"/>
</dbReference>
<dbReference type="SUPFAM" id="SSF46785">
    <property type="entry name" value="Winged helix' DNA-binding domain"/>
    <property type="match status" value="1"/>
</dbReference>
<gene>
    <name evidence="8" type="ORF">JOH49_009183</name>
</gene>
<evidence type="ECO:0000256" key="3">
    <source>
        <dbReference type="ARBA" id="ARBA00023015"/>
    </source>
</evidence>
<dbReference type="GO" id="GO:0003700">
    <property type="term" value="F:DNA-binding transcription factor activity"/>
    <property type="evidence" value="ECO:0007669"/>
    <property type="project" value="InterPro"/>
</dbReference>
<evidence type="ECO:0000256" key="4">
    <source>
        <dbReference type="ARBA" id="ARBA00023125"/>
    </source>
</evidence>